<proteinExistence type="predicted"/>
<dbReference type="Gene3D" id="3.40.50.300">
    <property type="entry name" value="P-loop containing nucleotide triphosphate hydrolases"/>
    <property type="match status" value="1"/>
</dbReference>
<protein>
    <recommendedName>
        <fullName evidence="1">AAA+ ATPase domain-containing protein</fullName>
    </recommendedName>
</protein>
<dbReference type="Ensembl" id="ENSPTXT00000010466.1">
    <property type="protein sequence ID" value="ENSPTXP00000010124.1"/>
    <property type="gene ID" value="ENSPTXG00000007185.1"/>
</dbReference>
<dbReference type="SMART" id="SM00382">
    <property type="entry name" value="AAA"/>
    <property type="match status" value="1"/>
</dbReference>
<dbReference type="PANTHER" id="PTHR23074:SF33">
    <property type="entry name" value="FIDGETIN-LIKE PROTEIN 2"/>
    <property type="match status" value="1"/>
</dbReference>
<dbReference type="SUPFAM" id="SSF52540">
    <property type="entry name" value="P-loop containing nucleoside triphosphate hydrolases"/>
    <property type="match status" value="1"/>
</dbReference>
<dbReference type="Pfam" id="PF00004">
    <property type="entry name" value="AAA"/>
    <property type="match status" value="1"/>
</dbReference>
<name>A0A670YGI4_PSETE</name>
<evidence type="ECO:0000313" key="3">
    <source>
        <dbReference type="Proteomes" id="UP000472273"/>
    </source>
</evidence>
<dbReference type="InterPro" id="IPR003959">
    <property type="entry name" value="ATPase_AAA_core"/>
</dbReference>
<dbReference type="InterPro" id="IPR003593">
    <property type="entry name" value="AAA+_ATPase"/>
</dbReference>
<dbReference type="InterPro" id="IPR050304">
    <property type="entry name" value="MT-severing_AAA_ATPase"/>
</dbReference>
<organism evidence="2 3">
    <name type="scientific">Pseudonaja textilis</name>
    <name type="common">Eastern brown snake</name>
    <dbReference type="NCBI Taxonomy" id="8673"/>
    <lineage>
        <taxon>Eukaryota</taxon>
        <taxon>Metazoa</taxon>
        <taxon>Chordata</taxon>
        <taxon>Craniata</taxon>
        <taxon>Vertebrata</taxon>
        <taxon>Euteleostomi</taxon>
        <taxon>Lepidosauria</taxon>
        <taxon>Squamata</taxon>
        <taxon>Bifurcata</taxon>
        <taxon>Unidentata</taxon>
        <taxon>Episquamata</taxon>
        <taxon>Toxicofera</taxon>
        <taxon>Serpentes</taxon>
        <taxon>Colubroidea</taxon>
        <taxon>Elapidae</taxon>
        <taxon>Hydrophiinae</taxon>
        <taxon>Pseudonaja</taxon>
    </lineage>
</organism>
<dbReference type="GO" id="GO:0016887">
    <property type="term" value="F:ATP hydrolysis activity"/>
    <property type="evidence" value="ECO:0007669"/>
    <property type="project" value="InterPro"/>
</dbReference>
<reference evidence="2" key="1">
    <citation type="submission" date="2025-08" db="UniProtKB">
        <authorList>
            <consortium name="Ensembl"/>
        </authorList>
    </citation>
    <scope>IDENTIFICATION</scope>
</reference>
<dbReference type="InterPro" id="IPR027417">
    <property type="entry name" value="P-loop_NTPase"/>
</dbReference>
<reference evidence="2" key="2">
    <citation type="submission" date="2025-09" db="UniProtKB">
        <authorList>
            <consortium name="Ensembl"/>
        </authorList>
    </citation>
    <scope>IDENTIFICATION</scope>
</reference>
<keyword evidence="3" id="KW-1185">Reference proteome</keyword>
<accession>A0A670YGI4</accession>
<dbReference type="GO" id="GO:0005524">
    <property type="term" value="F:ATP binding"/>
    <property type="evidence" value="ECO:0007669"/>
    <property type="project" value="InterPro"/>
</dbReference>
<dbReference type="PANTHER" id="PTHR23074">
    <property type="entry name" value="AAA DOMAIN-CONTAINING"/>
    <property type="match status" value="1"/>
</dbReference>
<dbReference type="Proteomes" id="UP000472273">
    <property type="component" value="Unplaced"/>
</dbReference>
<dbReference type="AlphaFoldDB" id="A0A670YGI4"/>
<evidence type="ECO:0000313" key="2">
    <source>
        <dbReference type="Ensembl" id="ENSPTXP00000010124.1"/>
    </source>
</evidence>
<dbReference type="GO" id="GO:0008568">
    <property type="term" value="F:microtubule severing ATPase activity"/>
    <property type="evidence" value="ECO:0007669"/>
    <property type="project" value="TreeGrafter"/>
</dbReference>
<sequence>MDPFILELVNNKVIDCGPPVQWTDIAGQVSVKAAIEEELVWPILRPGAYTGANQPPRTILLFGPRGVGKTLLSRCISTQLGSTLLKLSGTALVSKWKAEAEKILQTTFFISSCRQPAVILLTDVESVLEDAAISKSQLLTYLDKLATSLLNELRITYLLLICSSNQPFPASIVKYSARYYPFPSSFVMLHTSNTSV</sequence>
<feature type="domain" description="AAA+ ATPase" evidence="1">
    <location>
        <begin position="55"/>
        <end position="192"/>
    </location>
</feature>
<dbReference type="GeneTree" id="ENSGT00940000161971"/>
<evidence type="ECO:0000259" key="1">
    <source>
        <dbReference type="SMART" id="SM00382"/>
    </source>
</evidence>